<dbReference type="InterPro" id="IPR036412">
    <property type="entry name" value="HAD-like_sf"/>
</dbReference>
<dbReference type="RefSeq" id="WP_343904196.1">
    <property type="nucleotide sequence ID" value="NZ_BAAAIS010000002.1"/>
</dbReference>
<protein>
    <submittedName>
        <fullName evidence="1">Cof-type HAD-IIB family hydrolase</fullName>
    </submittedName>
</protein>
<dbReference type="Gene3D" id="3.30.1240.10">
    <property type="match status" value="1"/>
</dbReference>
<dbReference type="InterPro" id="IPR000150">
    <property type="entry name" value="Cof"/>
</dbReference>
<gene>
    <name evidence="1" type="ORF">ACFSDA_07790</name>
</gene>
<dbReference type="InterPro" id="IPR023214">
    <property type="entry name" value="HAD_sf"/>
</dbReference>
<evidence type="ECO:0000313" key="2">
    <source>
        <dbReference type="Proteomes" id="UP001597280"/>
    </source>
</evidence>
<keyword evidence="1" id="KW-0378">Hydrolase</keyword>
<organism evidence="1 2">
    <name type="scientific">Brachybacterium rhamnosum</name>
    <dbReference type="NCBI Taxonomy" id="173361"/>
    <lineage>
        <taxon>Bacteria</taxon>
        <taxon>Bacillati</taxon>
        <taxon>Actinomycetota</taxon>
        <taxon>Actinomycetes</taxon>
        <taxon>Micrococcales</taxon>
        <taxon>Dermabacteraceae</taxon>
        <taxon>Brachybacterium</taxon>
    </lineage>
</organism>
<dbReference type="SFLD" id="SFLDS00003">
    <property type="entry name" value="Haloacid_Dehalogenase"/>
    <property type="match status" value="1"/>
</dbReference>
<dbReference type="PANTHER" id="PTHR10000:SF8">
    <property type="entry name" value="HAD SUPERFAMILY HYDROLASE-LIKE, TYPE 3"/>
    <property type="match status" value="1"/>
</dbReference>
<dbReference type="Pfam" id="PF08282">
    <property type="entry name" value="Hydrolase_3"/>
    <property type="match status" value="1"/>
</dbReference>
<sequence length="275" mass="28381">MTFRLVASDLDGTLLRDDGSVAPRTRAALDAVRAAGAAVIPVTARQPIGVRAIAAAAGIEGRVLCSNGALCVDPGTGETLWEETVAVAAQRELAHALRRAVPGVLFASVRDRGEVFVAEQDYIAGVRYADHKRDPATMIPAGWDLVTGTASLKFLARHPALPADALLEAARSLGVEGVELTHSGAPFLEVQPAGITKGAALARLCDALGVAREEVLAFGDAPNDRDMVAWAGHGVAVGNAAGEVREVAAEVTASNEDDGVARVLERLLAGGAFGR</sequence>
<dbReference type="Proteomes" id="UP001597280">
    <property type="component" value="Unassembled WGS sequence"/>
</dbReference>
<keyword evidence="2" id="KW-1185">Reference proteome</keyword>
<dbReference type="NCBIfam" id="TIGR01484">
    <property type="entry name" value="HAD-SF-IIB"/>
    <property type="match status" value="1"/>
</dbReference>
<dbReference type="InterPro" id="IPR006379">
    <property type="entry name" value="HAD-SF_hydro_IIB"/>
</dbReference>
<dbReference type="Gene3D" id="3.40.50.1000">
    <property type="entry name" value="HAD superfamily/HAD-like"/>
    <property type="match status" value="1"/>
</dbReference>
<accession>A0ABW4PZY9</accession>
<dbReference type="EMBL" id="JBHUFL010000002">
    <property type="protein sequence ID" value="MFD1834978.1"/>
    <property type="molecule type" value="Genomic_DNA"/>
</dbReference>
<dbReference type="GO" id="GO:0016787">
    <property type="term" value="F:hydrolase activity"/>
    <property type="evidence" value="ECO:0007669"/>
    <property type="project" value="UniProtKB-KW"/>
</dbReference>
<name>A0ABW4PZY9_9MICO</name>
<evidence type="ECO:0000313" key="1">
    <source>
        <dbReference type="EMBL" id="MFD1834978.1"/>
    </source>
</evidence>
<dbReference type="PANTHER" id="PTHR10000">
    <property type="entry name" value="PHOSPHOSERINE PHOSPHATASE"/>
    <property type="match status" value="1"/>
</dbReference>
<comment type="caution">
    <text evidence="1">The sequence shown here is derived from an EMBL/GenBank/DDBJ whole genome shotgun (WGS) entry which is preliminary data.</text>
</comment>
<proteinExistence type="predicted"/>
<reference evidence="2" key="1">
    <citation type="journal article" date="2019" name="Int. J. Syst. Evol. Microbiol.">
        <title>The Global Catalogue of Microorganisms (GCM) 10K type strain sequencing project: providing services to taxonomists for standard genome sequencing and annotation.</title>
        <authorList>
            <consortium name="The Broad Institute Genomics Platform"/>
            <consortium name="The Broad Institute Genome Sequencing Center for Infectious Disease"/>
            <person name="Wu L."/>
            <person name="Ma J."/>
        </authorList>
    </citation>
    <scope>NUCLEOTIDE SEQUENCE [LARGE SCALE GENOMIC DNA]</scope>
    <source>
        <strain evidence="2">JCM 11650</strain>
    </source>
</reference>
<dbReference type="SUPFAM" id="SSF56784">
    <property type="entry name" value="HAD-like"/>
    <property type="match status" value="1"/>
</dbReference>
<dbReference type="NCBIfam" id="TIGR00099">
    <property type="entry name" value="Cof-subfamily"/>
    <property type="match status" value="1"/>
</dbReference>
<dbReference type="SFLD" id="SFLDG01140">
    <property type="entry name" value="C2.B:_Phosphomannomutase_and_P"/>
    <property type="match status" value="1"/>
</dbReference>